<evidence type="ECO:0000256" key="2">
    <source>
        <dbReference type="ARBA" id="ARBA00022642"/>
    </source>
</evidence>
<protein>
    <recommendedName>
        <fullName evidence="6">nicotinamidase</fullName>
        <ecNumber evidence="6">3.5.1.19</ecNumber>
    </recommendedName>
    <alternativeName>
        <fullName evidence="7">Nicotinamide deamidase</fullName>
    </alternativeName>
</protein>
<dbReference type="Gene3D" id="3.40.50.850">
    <property type="entry name" value="Isochorismatase-like"/>
    <property type="match status" value="1"/>
</dbReference>
<gene>
    <name evidence="9" type="primary">pncA_5</name>
    <name evidence="9" type="ORF">SDC9_118457</name>
</gene>
<name>A0A645C1J8_9ZZZZ</name>
<dbReference type="EMBL" id="VSSQ01024149">
    <property type="protein sequence ID" value="MPM71492.1"/>
    <property type="molecule type" value="Genomic_DNA"/>
</dbReference>
<keyword evidence="2" id="KW-0662">Pyridine nucleotide biosynthesis</keyword>
<dbReference type="AlphaFoldDB" id="A0A645C1J8"/>
<comment type="pathway">
    <text evidence="5">Cofactor biosynthesis; nicotinate biosynthesis; nicotinate from nicotinamide: step 1/1.</text>
</comment>
<dbReference type="GO" id="GO:0046872">
    <property type="term" value="F:metal ion binding"/>
    <property type="evidence" value="ECO:0007669"/>
    <property type="project" value="UniProtKB-KW"/>
</dbReference>
<evidence type="ECO:0000259" key="8">
    <source>
        <dbReference type="Pfam" id="PF00857"/>
    </source>
</evidence>
<evidence type="ECO:0000256" key="7">
    <source>
        <dbReference type="ARBA" id="ARBA00043224"/>
    </source>
</evidence>
<evidence type="ECO:0000256" key="3">
    <source>
        <dbReference type="ARBA" id="ARBA00022723"/>
    </source>
</evidence>
<evidence type="ECO:0000313" key="9">
    <source>
        <dbReference type="EMBL" id="MPM71492.1"/>
    </source>
</evidence>
<dbReference type="SUPFAM" id="SSF52499">
    <property type="entry name" value="Isochorismatase-like hydrolases"/>
    <property type="match status" value="1"/>
</dbReference>
<dbReference type="InterPro" id="IPR000868">
    <property type="entry name" value="Isochorismatase-like_dom"/>
</dbReference>
<organism evidence="9">
    <name type="scientific">bioreactor metagenome</name>
    <dbReference type="NCBI Taxonomy" id="1076179"/>
    <lineage>
        <taxon>unclassified sequences</taxon>
        <taxon>metagenomes</taxon>
        <taxon>ecological metagenomes</taxon>
    </lineage>
</organism>
<feature type="domain" description="Isochorismatase-like" evidence="8">
    <location>
        <begin position="19"/>
        <end position="101"/>
    </location>
</feature>
<reference evidence="9" key="1">
    <citation type="submission" date="2019-08" db="EMBL/GenBank/DDBJ databases">
        <authorList>
            <person name="Kucharzyk K."/>
            <person name="Murdoch R.W."/>
            <person name="Higgins S."/>
            <person name="Loffler F."/>
        </authorList>
    </citation>
    <scope>NUCLEOTIDE SEQUENCE</scope>
</reference>
<keyword evidence="3" id="KW-0479">Metal-binding</keyword>
<comment type="caution">
    <text evidence="9">The sequence shown here is derived from an EMBL/GenBank/DDBJ whole genome shotgun (WGS) entry which is preliminary data.</text>
</comment>
<evidence type="ECO:0000256" key="1">
    <source>
        <dbReference type="ARBA" id="ARBA00006336"/>
    </source>
</evidence>
<proteinExistence type="inferred from homology"/>
<dbReference type="InterPro" id="IPR052347">
    <property type="entry name" value="Isochorismatase_Nicotinamidase"/>
</dbReference>
<evidence type="ECO:0000256" key="4">
    <source>
        <dbReference type="ARBA" id="ARBA00022801"/>
    </source>
</evidence>
<keyword evidence="4 9" id="KW-0378">Hydrolase</keyword>
<dbReference type="PANTHER" id="PTHR11080">
    <property type="entry name" value="PYRAZINAMIDASE/NICOTINAMIDASE"/>
    <property type="match status" value="1"/>
</dbReference>
<dbReference type="GO" id="GO:0008936">
    <property type="term" value="F:nicotinamidase activity"/>
    <property type="evidence" value="ECO:0007669"/>
    <property type="project" value="UniProtKB-EC"/>
</dbReference>
<dbReference type="GO" id="GO:0019363">
    <property type="term" value="P:pyridine nucleotide biosynthetic process"/>
    <property type="evidence" value="ECO:0007669"/>
    <property type="project" value="UniProtKB-KW"/>
</dbReference>
<evidence type="ECO:0000256" key="5">
    <source>
        <dbReference type="ARBA" id="ARBA00037900"/>
    </source>
</evidence>
<evidence type="ECO:0000256" key="6">
    <source>
        <dbReference type="ARBA" id="ARBA00039017"/>
    </source>
</evidence>
<dbReference type="Pfam" id="PF00857">
    <property type="entry name" value="Isochorismatase"/>
    <property type="match status" value="1"/>
</dbReference>
<accession>A0A645C1J8</accession>
<dbReference type="InterPro" id="IPR036380">
    <property type="entry name" value="Isochorismatase-like_sf"/>
</dbReference>
<dbReference type="EC" id="3.5.1.19" evidence="6"/>
<sequence length="103" mass="10860">MLAEHPDLPRLQVRKGQHRAAYSGFEGTVPGTDRPLAAALREHGITDLTVVGVATDHCVRATVLDALTEGFDVTVLTDQIAAVDPTRGSSALSEMARAGAVLR</sequence>
<dbReference type="PANTHER" id="PTHR11080:SF2">
    <property type="entry name" value="LD05707P"/>
    <property type="match status" value="1"/>
</dbReference>
<comment type="similarity">
    <text evidence="1">Belongs to the isochorismatase family.</text>
</comment>